<protein>
    <submittedName>
        <fullName evidence="1">Uncharacterized protein</fullName>
    </submittedName>
</protein>
<dbReference type="AlphaFoldDB" id="U9U7X9"/>
<gene>
    <name evidence="1" type="ORF">GLOINDRAFT_22770</name>
</gene>
<sequence length="70" mass="8264">MVYPLELYCYYYVISDLVGNMILLDEMINELIKINQEEINQALFSKFIYSRNLWQLATELSFSLEDSVTA</sequence>
<accession>U9U7X9</accession>
<proteinExistence type="predicted"/>
<dbReference type="HOGENOM" id="CLU_2759081_0_0_1"/>
<evidence type="ECO:0000313" key="1">
    <source>
        <dbReference type="EMBL" id="ESA16489.1"/>
    </source>
</evidence>
<reference evidence="1" key="1">
    <citation type="submission" date="2013-07" db="EMBL/GenBank/DDBJ databases">
        <title>The genome of an arbuscular mycorrhizal fungus provides insights into the evolution of the oldest plant symbiosis.</title>
        <authorList>
            <consortium name="DOE Joint Genome Institute"/>
            <person name="Tisserant E."/>
            <person name="Malbreil M."/>
            <person name="Kuo A."/>
            <person name="Kohler A."/>
            <person name="Symeonidi A."/>
            <person name="Balestrini R."/>
            <person name="Charron P."/>
            <person name="Duensing N."/>
            <person name="Frei-dit-Frey N."/>
            <person name="Gianinazzi-Pearson V."/>
            <person name="Gilbert B."/>
            <person name="Handa Y."/>
            <person name="Hijri M."/>
            <person name="Kaul R."/>
            <person name="Kawaguchi M."/>
            <person name="Krajinski F."/>
            <person name="Lammers P."/>
            <person name="Lapierre D."/>
            <person name="Masclaux F.G."/>
            <person name="Murat C."/>
            <person name="Morin E."/>
            <person name="Ndikumana S."/>
            <person name="Pagni M."/>
            <person name="Petitpierre D."/>
            <person name="Requena N."/>
            <person name="Rosikiewicz P."/>
            <person name="Riley R."/>
            <person name="Saito K."/>
            <person name="San Clemente H."/>
            <person name="Shapiro H."/>
            <person name="van Tuinen D."/>
            <person name="Becard G."/>
            <person name="Bonfante P."/>
            <person name="Paszkowski U."/>
            <person name="Shachar-Hill Y."/>
            <person name="Young J.P."/>
            <person name="Sanders I.R."/>
            <person name="Henrissat B."/>
            <person name="Rensing S.A."/>
            <person name="Grigoriev I.V."/>
            <person name="Corradi N."/>
            <person name="Roux C."/>
            <person name="Martin F."/>
        </authorList>
    </citation>
    <scope>NUCLEOTIDE SEQUENCE</scope>
    <source>
        <strain evidence="1">DAOM 197198</strain>
    </source>
</reference>
<organism evidence="1">
    <name type="scientific">Rhizophagus irregularis (strain DAOM 181602 / DAOM 197198 / MUCL 43194)</name>
    <name type="common">Arbuscular mycorrhizal fungus</name>
    <name type="synonym">Glomus intraradices</name>
    <dbReference type="NCBI Taxonomy" id="747089"/>
    <lineage>
        <taxon>Eukaryota</taxon>
        <taxon>Fungi</taxon>
        <taxon>Fungi incertae sedis</taxon>
        <taxon>Mucoromycota</taxon>
        <taxon>Glomeromycotina</taxon>
        <taxon>Glomeromycetes</taxon>
        <taxon>Glomerales</taxon>
        <taxon>Glomeraceae</taxon>
        <taxon>Rhizophagus</taxon>
    </lineage>
</organism>
<dbReference type="EMBL" id="KI281021">
    <property type="protein sequence ID" value="ESA16489.1"/>
    <property type="molecule type" value="Genomic_DNA"/>
</dbReference>
<name>U9U7X9_RHIID</name>